<sequence>MRVTRAPGVSGRTHAVTGGLTPLRVRAAEVGLLVAFPVVSLIQNPTLFVTISLREDIGAYFTISLGHILLVFP</sequence>
<name>A0A0G3XHH7_9SPHN</name>
<gene>
    <name evidence="1" type="ORF">AB433_08715</name>
</gene>
<dbReference type="KEGG" id="cna:AB433_08715"/>
<dbReference type="EMBL" id="CP011770">
    <property type="protein sequence ID" value="AKM10039.1"/>
    <property type="molecule type" value="Genomic_DNA"/>
</dbReference>
<keyword evidence="2" id="KW-1185">Reference proteome</keyword>
<dbReference type="AlphaFoldDB" id="A0A0G3XHH7"/>
<dbReference type="Proteomes" id="UP000035287">
    <property type="component" value="Chromosome"/>
</dbReference>
<evidence type="ECO:0000313" key="2">
    <source>
        <dbReference type="Proteomes" id="UP000035287"/>
    </source>
</evidence>
<dbReference type="STRING" id="1348774.AB433_08715"/>
<proteinExistence type="predicted"/>
<accession>A0A0G3XHH7</accession>
<evidence type="ECO:0000313" key="1">
    <source>
        <dbReference type="EMBL" id="AKM10039.1"/>
    </source>
</evidence>
<protein>
    <submittedName>
        <fullName evidence="1">Uncharacterized protein</fullName>
    </submittedName>
</protein>
<reference evidence="1 2" key="1">
    <citation type="submission" date="2015-06" db="EMBL/GenBank/DDBJ databases">
        <authorList>
            <person name="Zeng Y."/>
            <person name="Huang Y."/>
        </authorList>
    </citation>
    <scope>NUCLEOTIDE SEQUENCE [LARGE SCALE GENOMIC DNA]</scope>
    <source>
        <strain evidence="1 2">PQ-2</strain>
    </source>
</reference>
<dbReference type="PATRIC" id="fig|1348774.3.peg.1827"/>
<organism evidence="1 2">
    <name type="scientific">Croceicoccus naphthovorans</name>
    <dbReference type="NCBI Taxonomy" id="1348774"/>
    <lineage>
        <taxon>Bacteria</taxon>
        <taxon>Pseudomonadati</taxon>
        <taxon>Pseudomonadota</taxon>
        <taxon>Alphaproteobacteria</taxon>
        <taxon>Sphingomonadales</taxon>
        <taxon>Erythrobacteraceae</taxon>
        <taxon>Croceicoccus</taxon>
    </lineage>
</organism>